<dbReference type="Proteomes" id="UP001155241">
    <property type="component" value="Unassembled WGS sequence"/>
</dbReference>
<keyword evidence="1" id="KW-0472">Membrane</keyword>
<feature type="transmembrane region" description="Helical" evidence="1">
    <location>
        <begin position="12"/>
        <end position="32"/>
    </location>
</feature>
<reference evidence="2" key="1">
    <citation type="submission" date="2022-06" db="EMBL/GenBank/DDBJ databases">
        <title>Aeoliella straminimaris, a novel planctomycete from sediments.</title>
        <authorList>
            <person name="Vitorino I.R."/>
            <person name="Lage O.M."/>
        </authorList>
    </citation>
    <scope>NUCLEOTIDE SEQUENCE</scope>
    <source>
        <strain evidence="2">ICT_H6.2</strain>
    </source>
</reference>
<evidence type="ECO:0000313" key="2">
    <source>
        <dbReference type="EMBL" id="MCO6046215.1"/>
    </source>
</evidence>
<name>A0A9X2FC60_9BACT</name>
<sequence length="65" mass="7091">MTRHLETLMKTIAMLGLALSVGAGFSVFTGAISHDTYNLLMVLGMLMWFGSAVFWIKAKPLGEQS</sequence>
<evidence type="ECO:0000256" key="1">
    <source>
        <dbReference type="SAM" id="Phobius"/>
    </source>
</evidence>
<protein>
    <submittedName>
        <fullName evidence="2">Uncharacterized protein</fullName>
    </submittedName>
</protein>
<evidence type="ECO:0000313" key="3">
    <source>
        <dbReference type="Proteomes" id="UP001155241"/>
    </source>
</evidence>
<accession>A0A9X2FC60</accession>
<keyword evidence="1" id="KW-0812">Transmembrane</keyword>
<dbReference type="RefSeq" id="WP_252854329.1">
    <property type="nucleotide sequence ID" value="NZ_JAMXLR010000072.1"/>
</dbReference>
<dbReference type="EMBL" id="JAMXLR010000072">
    <property type="protein sequence ID" value="MCO6046215.1"/>
    <property type="molecule type" value="Genomic_DNA"/>
</dbReference>
<keyword evidence="3" id="KW-1185">Reference proteome</keyword>
<comment type="caution">
    <text evidence="2">The sequence shown here is derived from an EMBL/GenBank/DDBJ whole genome shotgun (WGS) entry which is preliminary data.</text>
</comment>
<dbReference type="AlphaFoldDB" id="A0A9X2FC60"/>
<organism evidence="2 3">
    <name type="scientific">Aeoliella straminimaris</name>
    <dbReference type="NCBI Taxonomy" id="2954799"/>
    <lineage>
        <taxon>Bacteria</taxon>
        <taxon>Pseudomonadati</taxon>
        <taxon>Planctomycetota</taxon>
        <taxon>Planctomycetia</taxon>
        <taxon>Pirellulales</taxon>
        <taxon>Lacipirellulaceae</taxon>
        <taxon>Aeoliella</taxon>
    </lineage>
</organism>
<gene>
    <name evidence="2" type="ORF">NG895_20145</name>
</gene>
<feature type="transmembrane region" description="Helical" evidence="1">
    <location>
        <begin position="38"/>
        <end position="56"/>
    </location>
</feature>
<keyword evidence="1" id="KW-1133">Transmembrane helix</keyword>
<proteinExistence type="predicted"/>